<evidence type="ECO:0000313" key="2">
    <source>
        <dbReference type="EMBL" id="TEB16536.1"/>
    </source>
</evidence>
<dbReference type="STRING" id="71717.A0A4Y7S5A2"/>
<protein>
    <recommendedName>
        <fullName evidence="4">F-box domain-containing protein</fullName>
    </recommendedName>
</protein>
<sequence length="755" mass="84682">MVTVLRGRLSIPPEVAEDIGFSLLASCPLHSLAAIIPLLQTSKEWHTALSPKSNTTLYARLCRLKFDIAAVERRAFTPTNADLTAHLIEACRTLKTIRNGDIFHEDVDSVLLNVLVMMFHDDGKNRTQLEFSGVVDFVDQFSPTSTTRREGDQRHVAIGERTECSCPVAVVAFDYESLRTKPFKRGPEIINLVLPFLVCPMRYASAYAPSNHFILPLTEEVQLFETSTRHGPFPVYHMKQQKATVIPFFHSRTSVLIPPVSAAATLLFWSRREIQPFFQIPTGVPTNRDALGGNPGLTLEDLVDFNSFKAAKLRSVVRWDWDQGCPMSLLEDGSMDPCIQEPSKRWDMDWWRSRMCQSVFWKQPEWRLGNVYKRGLLTGLWQGVYFVLRNSSCPDVVSGSFQLLPRPILMRLQEHSFVSGAGISQAATETRKPPRTPHQPAAIPPISSSATQAKEDGEDHLIPDDPNINNAWIPGPIGGLKWSSDHETTLVPSAQRPQDPLAAPPGSARSVDPMPSMSFRIASASACHPPRPSSNDNRTYDAQDGRPFAQYNGYYLYETFEPGKAMPDRVPRCPRCEVRQKYLDEVRRRERQGESVIPEPMVDDKVEGFFKNIGMGRNGDGSFDLNLTQETAPTRGAPNRPPHDFSRAEVCDDGIVDTIVTGGLDEHHRLAWGDSVYYGRVRPWDGMVAILRRHGPNDMRNHGQFLFYGYVYGGDTFVGNWRYAGGDPTTPAFEAPFIMSRRAEDPLLSIAPTRT</sequence>
<feature type="compositionally biased region" description="Basic and acidic residues" evidence="1">
    <location>
        <begin position="453"/>
        <end position="463"/>
    </location>
</feature>
<dbReference type="Proteomes" id="UP000298030">
    <property type="component" value="Unassembled WGS sequence"/>
</dbReference>
<evidence type="ECO:0008006" key="4">
    <source>
        <dbReference type="Google" id="ProtNLM"/>
    </source>
</evidence>
<keyword evidence="3" id="KW-1185">Reference proteome</keyword>
<reference evidence="2 3" key="1">
    <citation type="journal article" date="2019" name="Nat. Ecol. Evol.">
        <title>Megaphylogeny resolves global patterns of mushroom evolution.</title>
        <authorList>
            <person name="Varga T."/>
            <person name="Krizsan K."/>
            <person name="Foldi C."/>
            <person name="Dima B."/>
            <person name="Sanchez-Garcia M."/>
            <person name="Sanchez-Ramirez S."/>
            <person name="Szollosi G.J."/>
            <person name="Szarkandi J.G."/>
            <person name="Papp V."/>
            <person name="Albert L."/>
            <person name="Andreopoulos W."/>
            <person name="Angelini C."/>
            <person name="Antonin V."/>
            <person name="Barry K.W."/>
            <person name="Bougher N.L."/>
            <person name="Buchanan P."/>
            <person name="Buyck B."/>
            <person name="Bense V."/>
            <person name="Catcheside P."/>
            <person name="Chovatia M."/>
            <person name="Cooper J."/>
            <person name="Damon W."/>
            <person name="Desjardin D."/>
            <person name="Finy P."/>
            <person name="Geml J."/>
            <person name="Haridas S."/>
            <person name="Hughes K."/>
            <person name="Justo A."/>
            <person name="Karasinski D."/>
            <person name="Kautmanova I."/>
            <person name="Kiss B."/>
            <person name="Kocsube S."/>
            <person name="Kotiranta H."/>
            <person name="LaButti K.M."/>
            <person name="Lechner B.E."/>
            <person name="Liimatainen K."/>
            <person name="Lipzen A."/>
            <person name="Lukacs Z."/>
            <person name="Mihaltcheva S."/>
            <person name="Morgado L.N."/>
            <person name="Niskanen T."/>
            <person name="Noordeloos M.E."/>
            <person name="Ohm R.A."/>
            <person name="Ortiz-Santana B."/>
            <person name="Ovrebo C."/>
            <person name="Racz N."/>
            <person name="Riley R."/>
            <person name="Savchenko A."/>
            <person name="Shiryaev A."/>
            <person name="Soop K."/>
            <person name="Spirin V."/>
            <person name="Szebenyi C."/>
            <person name="Tomsovsky M."/>
            <person name="Tulloss R.E."/>
            <person name="Uehling J."/>
            <person name="Grigoriev I.V."/>
            <person name="Vagvolgyi C."/>
            <person name="Papp T."/>
            <person name="Martin F.M."/>
            <person name="Miettinen O."/>
            <person name="Hibbett D.S."/>
            <person name="Nagy L.G."/>
        </authorList>
    </citation>
    <scope>NUCLEOTIDE SEQUENCE [LARGE SCALE GENOMIC DNA]</scope>
    <source>
        <strain evidence="2 3">FP101781</strain>
    </source>
</reference>
<dbReference type="EMBL" id="QPFP01000326">
    <property type="protein sequence ID" value="TEB16536.1"/>
    <property type="molecule type" value="Genomic_DNA"/>
</dbReference>
<feature type="region of interest" description="Disordered" evidence="1">
    <location>
        <begin position="489"/>
        <end position="514"/>
    </location>
</feature>
<proteinExistence type="predicted"/>
<organism evidence="2 3">
    <name type="scientific">Coprinellus micaceus</name>
    <name type="common">Glistening ink-cap mushroom</name>
    <name type="synonym">Coprinus micaceus</name>
    <dbReference type="NCBI Taxonomy" id="71717"/>
    <lineage>
        <taxon>Eukaryota</taxon>
        <taxon>Fungi</taxon>
        <taxon>Dikarya</taxon>
        <taxon>Basidiomycota</taxon>
        <taxon>Agaricomycotina</taxon>
        <taxon>Agaricomycetes</taxon>
        <taxon>Agaricomycetidae</taxon>
        <taxon>Agaricales</taxon>
        <taxon>Agaricineae</taxon>
        <taxon>Psathyrellaceae</taxon>
        <taxon>Coprinellus</taxon>
    </lineage>
</organism>
<gene>
    <name evidence="2" type="ORF">FA13DRAFT_1804623</name>
</gene>
<comment type="caution">
    <text evidence="2">The sequence shown here is derived from an EMBL/GenBank/DDBJ whole genome shotgun (WGS) entry which is preliminary data.</text>
</comment>
<name>A0A4Y7S5A2_COPMI</name>
<dbReference type="AlphaFoldDB" id="A0A4Y7S5A2"/>
<accession>A0A4Y7S5A2</accession>
<feature type="region of interest" description="Disordered" evidence="1">
    <location>
        <begin position="422"/>
        <end position="469"/>
    </location>
</feature>
<evidence type="ECO:0000256" key="1">
    <source>
        <dbReference type="SAM" id="MobiDB-lite"/>
    </source>
</evidence>
<evidence type="ECO:0000313" key="3">
    <source>
        <dbReference type="Proteomes" id="UP000298030"/>
    </source>
</evidence>
<dbReference type="OrthoDB" id="5595695at2759"/>